<sequence>MATPPEEQPDFITDDANAHLSSEERARRKHAHFGENQVDHRPAAVPPAEAPPARPRSRRTFWIVVLVAVALFAVLLLIGLLPRLKQNNERKEEAQSEDNATPAVSVLPAEEAPDTIRLDLPADTRSNRETYLFARTNGFVQVWYTDIGTKVKRGQLLALIATPELDQQIAQARANLTLAQSNYRRLTGISMPGAISKQELDQAKAQFAAEQAVVNGLLAQQGFRRVVAPFNGLVTQRNVEVGSLVSASNAAGSQLFKVEQTDTLRAFVNVPQNYATAIRPGLVTQLIVPEFPNRTFAGRVARDAGALSEGTRTLETIVKIPNRQQQLRPGIFAQVRFELPRTAPSVLISANTLVPGGTQPRVVVIQDKKVHYQDITPGRDFGAQVEVIGGLKGGELLVVNPAETLTEGETVAARLAKVEKKASAPTQPAAPERLYDPNRPIVSSPAGK</sequence>
<dbReference type="InterPro" id="IPR006143">
    <property type="entry name" value="RND_pump_MFP"/>
</dbReference>
<accession>A0A8T9SW99</accession>
<dbReference type="Gene3D" id="2.40.50.100">
    <property type="match status" value="1"/>
</dbReference>
<feature type="compositionally biased region" description="Pro residues" evidence="2">
    <location>
        <begin position="44"/>
        <end position="54"/>
    </location>
</feature>
<dbReference type="RefSeq" id="WP_245095308.1">
    <property type="nucleotide sequence ID" value="NZ_CP095053.1"/>
</dbReference>
<dbReference type="PANTHER" id="PTHR30469:SF37">
    <property type="entry name" value="RAGD PROTEIN"/>
    <property type="match status" value="1"/>
</dbReference>
<feature type="region of interest" description="Disordered" evidence="2">
    <location>
        <begin position="419"/>
        <end position="448"/>
    </location>
</feature>
<dbReference type="KEGG" id="haei:MUN82_04450"/>
<feature type="domain" description="CusB-like beta-barrel" evidence="4">
    <location>
        <begin position="268"/>
        <end position="338"/>
    </location>
</feature>
<dbReference type="Gene3D" id="2.40.420.20">
    <property type="match status" value="1"/>
</dbReference>
<dbReference type="GO" id="GO:1990281">
    <property type="term" value="C:efflux pump complex"/>
    <property type="evidence" value="ECO:0007669"/>
    <property type="project" value="TreeGrafter"/>
</dbReference>
<organism evidence="6 7">
    <name type="scientific">Hymenobacter aerilatus</name>
    <dbReference type="NCBI Taxonomy" id="2932251"/>
    <lineage>
        <taxon>Bacteria</taxon>
        <taxon>Pseudomonadati</taxon>
        <taxon>Bacteroidota</taxon>
        <taxon>Cytophagia</taxon>
        <taxon>Cytophagales</taxon>
        <taxon>Hymenobacteraceae</taxon>
        <taxon>Hymenobacter</taxon>
    </lineage>
</organism>
<evidence type="ECO:0000313" key="7">
    <source>
        <dbReference type="Proteomes" id="UP000829925"/>
    </source>
</evidence>
<name>A0A8T9SW99_9BACT</name>
<evidence type="ECO:0000259" key="4">
    <source>
        <dbReference type="Pfam" id="PF25954"/>
    </source>
</evidence>
<dbReference type="Gene3D" id="1.10.287.470">
    <property type="entry name" value="Helix hairpin bin"/>
    <property type="match status" value="1"/>
</dbReference>
<dbReference type="AlphaFoldDB" id="A0A8T9SW99"/>
<dbReference type="Pfam" id="PF25954">
    <property type="entry name" value="Beta-barrel_RND_2"/>
    <property type="match status" value="1"/>
</dbReference>
<dbReference type="InterPro" id="IPR058792">
    <property type="entry name" value="Beta-barrel_RND_2"/>
</dbReference>
<evidence type="ECO:0000256" key="2">
    <source>
        <dbReference type="SAM" id="MobiDB-lite"/>
    </source>
</evidence>
<keyword evidence="3" id="KW-0812">Transmembrane</keyword>
<keyword evidence="7" id="KW-1185">Reference proteome</keyword>
<reference evidence="6 7" key="1">
    <citation type="submission" date="2022-04" db="EMBL/GenBank/DDBJ databases">
        <title>Hymenobacter sp. isolated from the air.</title>
        <authorList>
            <person name="Won M."/>
            <person name="Lee C.-M."/>
            <person name="Woen H.-Y."/>
            <person name="Kwon S.-W."/>
        </authorList>
    </citation>
    <scope>NUCLEOTIDE SEQUENCE [LARGE SCALE GENOMIC DNA]</scope>
    <source>
        <strain evidence="7">5413 J-13</strain>
    </source>
</reference>
<dbReference type="SUPFAM" id="SSF111369">
    <property type="entry name" value="HlyD-like secretion proteins"/>
    <property type="match status" value="1"/>
</dbReference>
<evidence type="ECO:0000256" key="1">
    <source>
        <dbReference type="ARBA" id="ARBA00009477"/>
    </source>
</evidence>
<dbReference type="EMBL" id="CP095053">
    <property type="protein sequence ID" value="UOR06348.1"/>
    <property type="molecule type" value="Genomic_DNA"/>
</dbReference>
<dbReference type="InterPro" id="IPR058647">
    <property type="entry name" value="BSH_CzcB-like"/>
</dbReference>
<evidence type="ECO:0000313" key="6">
    <source>
        <dbReference type="EMBL" id="UOR06348.1"/>
    </source>
</evidence>
<dbReference type="PANTHER" id="PTHR30469">
    <property type="entry name" value="MULTIDRUG RESISTANCE PROTEIN MDTA"/>
    <property type="match status" value="1"/>
</dbReference>
<feature type="domain" description="CzcB-like barrel-sandwich hybrid" evidence="5">
    <location>
        <begin position="131"/>
        <end position="249"/>
    </location>
</feature>
<feature type="region of interest" description="Disordered" evidence="2">
    <location>
        <begin position="1"/>
        <end position="54"/>
    </location>
</feature>
<evidence type="ECO:0000256" key="3">
    <source>
        <dbReference type="SAM" id="Phobius"/>
    </source>
</evidence>
<gene>
    <name evidence="6" type="ORF">MUN82_04450</name>
</gene>
<feature type="region of interest" description="Disordered" evidence="2">
    <location>
        <begin position="88"/>
        <end position="108"/>
    </location>
</feature>
<keyword evidence="3" id="KW-1133">Transmembrane helix</keyword>
<protein>
    <submittedName>
        <fullName evidence="6">Efflux RND transporter periplasmic adaptor subunit</fullName>
    </submittedName>
</protein>
<feature type="transmembrane region" description="Helical" evidence="3">
    <location>
        <begin position="61"/>
        <end position="81"/>
    </location>
</feature>
<dbReference type="NCBIfam" id="TIGR01730">
    <property type="entry name" value="RND_mfp"/>
    <property type="match status" value="1"/>
</dbReference>
<dbReference type="Pfam" id="PF25973">
    <property type="entry name" value="BSH_CzcB"/>
    <property type="match status" value="1"/>
</dbReference>
<comment type="similarity">
    <text evidence="1">Belongs to the membrane fusion protein (MFP) (TC 8.A.1) family.</text>
</comment>
<keyword evidence="3" id="KW-0472">Membrane</keyword>
<dbReference type="Proteomes" id="UP000829925">
    <property type="component" value="Chromosome"/>
</dbReference>
<dbReference type="GO" id="GO:0015562">
    <property type="term" value="F:efflux transmembrane transporter activity"/>
    <property type="evidence" value="ECO:0007669"/>
    <property type="project" value="TreeGrafter"/>
</dbReference>
<proteinExistence type="inferred from homology"/>
<dbReference type="Gene3D" id="2.40.30.170">
    <property type="match status" value="1"/>
</dbReference>
<evidence type="ECO:0000259" key="5">
    <source>
        <dbReference type="Pfam" id="PF25973"/>
    </source>
</evidence>